<dbReference type="PANTHER" id="PTHR46652:SF3">
    <property type="entry name" value="LEUCINE-RICH REPEAT-CONTAINING PROTEIN 9"/>
    <property type="match status" value="1"/>
</dbReference>
<dbReference type="InterPro" id="IPR001611">
    <property type="entry name" value="Leu-rich_rpt"/>
</dbReference>
<dbReference type="AlphaFoldDB" id="A0AA86QM57"/>
<evidence type="ECO:0000256" key="2">
    <source>
        <dbReference type="ARBA" id="ARBA00022737"/>
    </source>
</evidence>
<dbReference type="SUPFAM" id="SSF52058">
    <property type="entry name" value="L domain-like"/>
    <property type="match status" value="1"/>
</dbReference>
<dbReference type="PROSITE" id="PS51450">
    <property type="entry name" value="LRR"/>
    <property type="match status" value="2"/>
</dbReference>
<dbReference type="EMBL" id="CAXDID020000179">
    <property type="protein sequence ID" value="CAL6049381.1"/>
    <property type="molecule type" value="Genomic_DNA"/>
</dbReference>
<organism evidence="4">
    <name type="scientific">Hexamita inflata</name>
    <dbReference type="NCBI Taxonomy" id="28002"/>
    <lineage>
        <taxon>Eukaryota</taxon>
        <taxon>Metamonada</taxon>
        <taxon>Diplomonadida</taxon>
        <taxon>Hexamitidae</taxon>
        <taxon>Hexamitinae</taxon>
        <taxon>Hexamita</taxon>
    </lineage>
</organism>
<keyword evidence="2" id="KW-0677">Repeat</keyword>
<name>A0AA86QM57_9EUKA</name>
<reference evidence="4" key="1">
    <citation type="submission" date="2023-06" db="EMBL/GenBank/DDBJ databases">
        <authorList>
            <person name="Kurt Z."/>
        </authorList>
    </citation>
    <scope>NUCLEOTIDE SEQUENCE</scope>
</reference>
<reference evidence="5 7" key="2">
    <citation type="submission" date="2024-07" db="EMBL/GenBank/DDBJ databases">
        <authorList>
            <person name="Akdeniz Z."/>
        </authorList>
    </citation>
    <scope>NUCLEOTIDE SEQUENCE [LARGE SCALE GENOMIC DNA]</scope>
</reference>
<dbReference type="Proteomes" id="UP001642409">
    <property type="component" value="Unassembled WGS sequence"/>
</dbReference>
<dbReference type="InterPro" id="IPR050836">
    <property type="entry name" value="SDS22/Internalin_LRR"/>
</dbReference>
<dbReference type="EMBL" id="CATOUU010000879">
    <property type="protein sequence ID" value="CAI9956748.1"/>
    <property type="molecule type" value="Genomic_DNA"/>
</dbReference>
<dbReference type="InterPro" id="IPR032675">
    <property type="entry name" value="LRR_dom_sf"/>
</dbReference>
<dbReference type="Pfam" id="PF12799">
    <property type="entry name" value="LRR_4"/>
    <property type="match status" value="2"/>
</dbReference>
<protein>
    <submittedName>
        <fullName evidence="4">Leucine-rich repeat domain-containing protein brachy]</fullName>
    </submittedName>
    <submittedName>
        <fullName evidence="5">Leucine-rich_repeat domain-containing protein brachy]</fullName>
    </submittedName>
</protein>
<keyword evidence="1" id="KW-0433">Leucine-rich repeat</keyword>
<dbReference type="EMBL" id="CATOUU010000017">
    <property type="protein sequence ID" value="CAI9913052.1"/>
    <property type="molecule type" value="Genomic_DNA"/>
</dbReference>
<evidence type="ECO:0000313" key="6">
    <source>
        <dbReference type="EMBL" id="CAL6104073.1"/>
    </source>
</evidence>
<accession>A0AA86QM57</accession>
<evidence type="ECO:0000313" key="5">
    <source>
        <dbReference type="EMBL" id="CAL6049381.1"/>
    </source>
</evidence>
<sequence>MGVDKQELSKLQNNYDEAMINEYKAMVNDKSLVINYNQKLKSFSFVDELDITKLSIYACPNITFEKLPQRLEQLVIYNSKIQQINWLSKINQISHLTIYNNNVKDLQPLSNLPHIQYLDMITNNILDISPLSKLQKLKELYLSYNRIIDISPLLQLKLNVLWIAGNQISDFSQLTSIYDQSVLSGFRLDGQKQLSKSDQKEYSNLQVIQHSIKQNKSIVKRQTHFRKQSQFYLNSINIQLTDVAKKISKMFQLTESFFYQYQEVDQ</sequence>
<comment type="caution">
    <text evidence="4">The sequence shown here is derived from an EMBL/GenBank/DDBJ whole genome shotgun (WGS) entry which is preliminary data.</text>
</comment>
<evidence type="ECO:0000313" key="3">
    <source>
        <dbReference type="EMBL" id="CAI9913052.1"/>
    </source>
</evidence>
<evidence type="ECO:0000313" key="4">
    <source>
        <dbReference type="EMBL" id="CAI9956748.1"/>
    </source>
</evidence>
<proteinExistence type="predicted"/>
<dbReference type="Gene3D" id="3.80.10.10">
    <property type="entry name" value="Ribonuclease Inhibitor"/>
    <property type="match status" value="1"/>
</dbReference>
<evidence type="ECO:0000256" key="1">
    <source>
        <dbReference type="ARBA" id="ARBA00022614"/>
    </source>
</evidence>
<dbReference type="InterPro" id="IPR025875">
    <property type="entry name" value="Leu-rich_rpt_4"/>
</dbReference>
<dbReference type="PANTHER" id="PTHR46652">
    <property type="entry name" value="LEUCINE-RICH REPEAT AND IQ DOMAIN-CONTAINING PROTEIN 1-RELATED"/>
    <property type="match status" value="1"/>
</dbReference>
<gene>
    <name evidence="5" type="ORF">HINF_LOCUS43235</name>
    <name evidence="4" type="ORF">HINF_LOCUS44393</name>
    <name evidence="3" type="ORF">HINF_LOCUS697</name>
    <name evidence="6" type="ORF">HINF_LOCUS72560</name>
</gene>
<evidence type="ECO:0000313" key="7">
    <source>
        <dbReference type="Proteomes" id="UP001642409"/>
    </source>
</evidence>
<dbReference type="EMBL" id="CAXDID020000577">
    <property type="protein sequence ID" value="CAL6104073.1"/>
    <property type="molecule type" value="Genomic_DNA"/>
</dbReference>
<keyword evidence="7" id="KW-1185">Reference proteome</keyword>